<dbReference type="GO" id="GO:0019901">
    <property type="term" value="F:protein kinase binding"/>
    <property type="evidence" value="ECO:0007669"/>
    <property type="project" value="InterPro"/>
</dbReference>
<dbReference type="Gene3D" id="1.10.472.10">
    <property type="entry name" value="Cyclin-like"/>
    <property type="match status" value="1"/>
</dbReference>
<evidence type="ECO:0008006" key="4">
    <source>
        <dbReference type="Google" id="ProtNLM"/>
    </source>
</evidence>
<dbReference type="GO" id="GO:0005634">
    <property type="term" value="C:nucleus"/>
    <property type="evidence" value="ECO:0007669"/>
    <property type="project" value="TreeGrafter"/>
</dbReference>
<dbReference type="PANTHER" id="PTHR15615:SF36">
    <property type="entry name" value="PHO85 CYCLIN-5"/>
    <property type="match status" value="1"/>
</dbReference>
<evidence type="ECO:0000313" key="3">
    <source>
        <dbReference type="Proteomes" id="UP001217918"/>
    </source>
</evidence>
<dbReference type="CDD" id="cd20557">
    <property type="entry name" value="CYCLIN_ScPCL1-like"/>
    <property type="match status" value="1"/>
</dbReference>
<name>A0AAD9ID40_9PEZI</name>
<dbReference type="InterPro" id="IPR013922">
    <property type="entry name" value="Cyclin_PHO80-like"/>
</dbReference>
<dbReference type="GO" id="GO:0000307">
    <property type="term" value="C:cyclin-dependent protein kinase holoenzyme complex"/>
    <property type="evidence" value="ECO:0007669"/>
    <property type="project" value="TreeGrafter"/>
</dbReference>
<feature type="compositionally biased region" description="Basic and acidic residues" evidence="1">
    <location>
        <begin position="1"/>
        <end position="15"/>
    </location>
</feature>
<accession>A0AAD9ID40</accession>
<dbReference type="EMBL" id="JAQQPM010000009">
    <property type="protein sequence ID" value="KAK2075251.1"/>
    <property type="molecule type" value="Genomic_DNA"/>
</dbReference>
<organism evidence="2 3">
    <name type="scientific">Phyllachora maydis</name>
    <dbReference type="NCBI Taxonomy" id="1825666"/>
    <lineage>
        <taxon>Eukaryota</taxon>
        <taxon>Fungi</taxon>
        <taxon>Dikarya</taxon>
        <taxon>Ascomycota</taxon>
        <taxon>Pezizomycotina</taxon>
        <taxon>Sordariomycetes</taxon>
        <taxon>Sordariomycetidae</taxon>
        <taxon>Phyllachorales</taxon>
        <taxon>Phyllachoraceae</taxon>
        <taxon>Phyllachora</taxon>
    </lineage>
</organism>
<proteinExistence type="predicted"/>
<dbReference type="GO" id="GO:0016538">
    <property type="term" value="F:cyclin-dependent protein serine/threonine kinase regulator activity"/>
    <property type="evidence" value="ECO:0007669"/>
    <property type="project" value="TreeGrafter"/>
</dbReference>
<dbReference type="Proteomes" id="UP001217918">
    <property type="component" value="Unassembled WGS sequence"/>
</dbReference>
<dbReference type="PANTHER" id="PTHR15615">
    <property type="match status" value="1"/>
</dbReference>
<gene>
    <name evidence="2" type="ORF">P8C59_009394</name>
</gene>
<dbReference type="AlphaFoldDB" id="A0AAD9ID40"/>
<evidence type="ECO:0000313" key="2">
    <source>
        <dbReference type="EMBL" id="KAK2075251.1"/>
    </source>
</evidence>
<keyword evidence="3" id="KW-1185">Reference proteome</keyword>
<sequence length="376" mass="41930">MRHLARRSDQVDQDRASSQQAPWQCTLAQSPRTGLLCFAATESGAAPAQGVFQPTSRFEIVSSAPPHLAQSDRRRTQATRPSCPPLLVRQEDRKVNFVDNLVASSTHIVETIWPTSSVPCRREAGSAGVLPLRTFIQETLRRSKTSYSALQVALYYLVLIKSHVPHRDFTMEQPDDCYASRAIQCGRRMFLAALILSSKYLQDRNYSARAWSKISGLNVQEINQNEMAFLLAINWKLHITEEVYNRWIECVMRFTPSQPPSPGGSAAQRVYLSHGVHARSTGARLGTSANTSLDPSKSWVLYSCKSRHSPFLPRQLALHGILTRVDGFGHVPNLALFLHLIRFVFGKRAVVQGGRLPRVSTLVPPAILHCQGARPT</sequence>
<comment type="caution">
    <text evidence="2">The sequence shown here is derived from an EMBL/GenBank/DDBJ whole genome shotgun (WGS) entry which is preliminary data.</text>
</comment>
<dbReference type="Pfam" id="PF08613">
    <property type="entry name" value="Cyclin"/>
    <property type="match status" value="1"/>
</dbReference>
<protein>
    <recommendedName>
        <fullName evidence="4">G1/S-specific cyclin pas1</fullName>
    </recommendedName>
</protein>
<feature type="region of interest" description="Disordered" evidence="1">
    <location>
        <begin position="1"/>
        <end position="23"/>
    </location>
</feature>
<evidence type="ECO:0000256" key="1">
    <source>
        <dbReference type="SAM" id="MobiDB-lite"/>
    </source>
</evidence>
<reference evidence="2" key="1">
    <citation type="journal article" date="2023" name="Mol. Plant Microbe Interact.">
        <title>Elucidating the Obligate Nature and Biological Capacity of an Invasive Fungal Corn Pathogen.</title>
        <authorList>
            <person name="MacCready J.S."/>
            <person name="Roggenkamp E.M."/>
            <person name="Gdanetz K."/>
            <person name="Chilvers M.I."/>
        </authorList>
    </citation>
    <scope>NUCLEOTIDE SEQUENCE</scope>
    <source>
        <strain evidence="2">PM02</strain>
    </source>
</reference>